<organism evidence="11 12">
    <name type="scientific">Hanamia caeni</name>
    <dbReference type="NCBI Taxonomy" id="2294116"/>
    <lineage>
        <taxon>Bacteria</taxon>
        <taxon>Pseudomonadati</taxon>
        <taxon>Bacteroidota</taxon>
        <taxon>Chitinophagia</taxon>
        <taxon>Chitinophagales</taxon>
        <taxon>Chitinophagaceae</taxon>
        <taxon>Hanamia</taxon>
    </lineage>
</organism>
<evidence type="ECO:0000256" key="9">
    <source>
        <dbReference type="HAMAP-Rule" id="MF_00236"/>
    </source>
</evidence>
<protein>
    <recommendedName>
        <fullName evidence="9">Sec-independent protein translocase protein TatA</fullName>
    </recommendedName>
</protein>
<dbReference type="Gene3D" id="1.20.5.3310">
    <property type="match status" value="1"/>
</dbReference>
<feature type="transmembrane region" description="Helical" evidence="9">
    <location>
        <begin position="6"/>
        <end position="23"/>
    </location>
</feature>
<comment type="similarity">
    <text evidence="9">Belongs to the TatA/E family.</text>
</comment>
<dbReference type="PANTHER" id="PTHR42982">
    <property type="entry name" value="SEC-INDEPENDENT PROTEIN TRANSLOCASE PROTEIN TATA"/>
    <property type="match status" value="1"/>
</dbReference>
<dbReference type="GO" id="GO:0033281">
    <property type="term" value="C:TAT protein transport complex"/>
    <property type="evidence" value="ECO:0007669"/>
    <property type="project" value="UniProtKB-UniRule"/>
</dbReference>
<keyword evidence="3 9" id="KW-1003">Cell membrane</keyword>
<accession>A0A3M9NN50</accession>
<dbReference type="EMBL" id="RJJR01000002">
    <property type="protein sequence ID" value="RNI39211.1"/>
    <property type="molecule type" value="Genomic_DNA"/>
</dbReference>
<evidence type="ECO:0000313" key="12">
    <source>
        <dbReference type="Proteomes" id="UP000267223"/>
    </source>
</evidence>
<keyword evidence="12" id="KW-1185">Reference proteome</keyword>
<feature type="region of interest" description="Disordered" evidence="10">
    <location>
        <begin position="48"/>
        <end position="74"/>
    </location>
</feature>
<evidence type="ECO:0000256" key="1">
    <source>
        <dbReference type="ARBA" id="ARBA00004162"/>
    </source>
</evidence>
<dbReference type="GO" id="GO:0043953">
    <property type="term" value="P:protein transport by the Tat complex"/>
    <property type="evidence" value="ECO:0007669"/>
    <property type="project" value="UniProtKB-UniRule"/>
</dbReference>
<dbReference type="GO" id="GO:0008320">
    <property type="term" value="F:protein transmembrane transporter activity"/>
    <property type="evidence" value="ECO:0007669"/>
    <property type="project" value="UniProtKB-UniRule"/>
</dbReference>
<dbReference type="PANTHER" id="PTHR42982:SF1">
    <property type="entry name" value="SEC-INDEPENDENT PROTEIN TRANSLOCASE PROTEIN TATA"/>
    <property type="match status" value="1"/>
</dbReference>
<dbReference type="HAMAP" id="MF_00236">
    <property type="entry name" value="TatA_E"/>
    <property type="match status" value="1"/>
</dbReference>
<evidence type="ECO:0000256" key="6">
    <source>
        <dbReference type="ARBA" id="ARBA00022989"/>
    </source>
</evidence>
<evidence type="ECO:0000256" key="4">
    <source>
        <dbReference type="ARBA" id="ARBA00022692"/>
    </source>
</evidence>
<dbReference type="Pfam" id="PF02416">
    <property type="entry name" value="TatA_B_E"/>
    <property type="match status" value="1"/>
</dbReference>
<evidence type="ECO:0000256" key="8">
    <source>
        <dbReference type="ARBA" id="ARBA00023136"/>
    </source>
</evidence>
<proteinExistence type="inferred from homology"/>
<dbReference type="InterPro" id="IPR006312">
    <property type="entry name" value="TatA/E"/>
</dbReference>
<keyword evidence="8 9" id="KW-0472">Membrane</keyword>
<keyword evidence="4 9" id="KW-0812">Transmembrane</keyword>
<evidence type="ECO:0000256" key="3">
    <source>
        <dbReference type="ARBA" id="ARBA00022475"/>
    </source>
</evidence>
<keyword evidence="6 9" id="KW-1133">Transmembrane helix</keyword>
<evidence type="ECO:0000313" key="11">
    <source>
        <dbReference type="EMBL" id="RNI39211.1"/>
    </source>
</evidence>
<comment type="subunit">
    <text evidence="9">Forms a complex with TatC.</text>
</comment>
<keyword evidence="5 9" id="KW-0653">Protein transport</keyword>
<dbReference type="InterPro" id="IPR003369">
    <property type="entry name" value="TatA/B/E"/>
</dbReference>
<reference evidence="11 12" key="1">
    <citation type="submission" date="2018-11" db="EMBL/GenBank/DDBJ databases">
        <title>Draft genome sequence of Ferruginibacter sp. BO-59.</title>
        <authorList>
            <person name="Im W.T."/>
        </authorList>
    </citation>
    <scope>NUCLEOTIDE SEQUENCE [LARGE SCALE GENOMIC DNA]</scope>
    <source>
        <strain evidence="11 12">BO-59</strain>
    </source>
</reference>
<sequence length="74" mass="8374">MPGGTEWILILLVVLLFFGGRKIPDLMRGIGRGVREFNDAKESVKKELDEGMKEKDKRAEAAQREVVKETESVK</sequence>
<evidence type="ECO:0000256" key="7">
    <source>
        <dbReference type="ARBA" id="ARBA00023010"/>
    </source>
</evidence>
<comment type="caution">
    <text evidence="11">The sequence shown here is derived from an EMBL/GenBank/DDBJ whole genome shotgun (WGS) entry which is preliminary data.</text>
</comment>
<evidence type="ECO:0000256" key="5">
    <source>
        <dbReference type="ARBA" id="ARBA00022927"/>
    </source>
</evidence>
<evidence type="ECO:0000256" key="2">
    <source>
        <dbReference type="ARBA" id="ARBA00022448"/>
    </source>
</evidence>
<gene>
    <name evidence="9" type="primary">tatA</name>
    <name evidence="11" type="ORF">EFY79_05100</name>
</gene>
<name>A0A3M9NN50_9BACT</name>
<comment type="subcellular location">
    <subcellularLocation>
        <location evidence="1 9">Cell membrane</location>
        <topology evidence="1 9">Single-pass membrane protein</topology>
    </subcellularLocation>
</comment>
<dbReference type="Proteomes" id="UP000267223">
    <property type="component" value="Unassembled WGS sequence"/>
</dbReference>
<keyword evidence="2 9" id="KW-0813">Transport</keyword>
<comment type="function">
    <text evidence="9">Part of the twin-arginine translocation (Tat) system that transports large folded proteins containing a characteristic twin-arginine motif in their signal peptide across membranes. TatA could form the protein-conducting channel of the Tat system.</text>
</comment>
<dbReference type="AlphaFoldDB" id="A0A3M9NN50"/>
<evidence type="ECO:0000256" key="10">
    <source>
        <dbReference type="SAM" id="MobiDB-lite"/>
    </source>
</evidence>
<dbReference type="OrthoDB" id="9812812at2"/>
<keyword evidence="7 9" id="KW-0811">Translocation</keyword>